<feature type="transmembrane region" description="Helical" evidence="1">
    <location>
        <begin position="36"/>
        <end position="55"/>
    </location>
</feature>
<dbReference type="InterPro" id="IPR032531">
    <property type="entry name" value="DUF4956"/>
</dbReference>
<evidence type="ECO:0000313" key="2">
    <source>
        <dbReference type="EMBL" id="EJF52382.1"/>
    </source>
</evidence>
<feature type="transmembrane region" description="Helical" evidence="1">
    <location>
        <begin position="114"/>
        <end position="129"/>
    </location>
</feature>
<organism evidence="2 3">
    <name type="scientific">Saprospira grandis DSM 2844</name>
    <dbReference type="NCBI Taxonomy" id="694433"/>
    <lineage>
        <taxon>Bacteria</taxon>
        <taxon>Pseudomonadati</taxon>
        <taxon>Bacteroidota</taxon>
        <taxon>Saprospiria</taxon>
        <taxon>Saprospirales</taxon>
        <taxon>Saprospiraceae</taxon>
        <taxon>Saprospira</taxon>
    </lineage>
</organism>
<keyword evidence="1" id="KW-0472">Membrane</keyword>
<keyword evidence="1" id="KW-1133">Transmembrane helix</keyword>
<sequence>MRWCSKKADSKNMNSLYERLQLYGQDLLHSIHPIDLVINLLLVTLLSWLLAAIYVRYGRALANRKRFAANFMPLALTTMLVMLIVKSSLTLSLGLVGALSIVRFRAAIKEPEELSYLFIVIGLGLAAGANQPFLALILFGFLSLAILANYWMRPAAYYQKEGALYLELRTDLEEPLLIEQSLKKILGPKLQLRRMDALGEGMGLELSFSLPACETAQLQAAQKALQALSANTSFLVVAQTDLPL</sequence>
<gene>
    <name evidence="2" type="ORF">SapgrDRAFT_0639</name>
</gene>
<evidence type="ECO:0008006" key="4">
    <source>
        <dbReference type="Google" id="ProtNLM"/>
    </source>
</evidence>
<proteinExistence type="predicted"/>
<name>J0P4M5_9BACT</name>
<dbReference type="EMBL" id="JH719942">
    <property type="protein sequence ID" value="EJF52382.1"/>
    <property type="molecule type" value="Genomic_DNA"/>
</dbReference>
<accession>J0P4M5</accession>
<reference evidence="3" key="1">
    <citation type="journal article" date="2012" name="Stand. Genomic Sci.">
        <title>Permanent draft genome sequence of the gliding predator Saprospira grandis strain Sa g1 (= HR1).</title>
        <authorList>
            <person name="Mavromatis K."/>
            <person name="Chertkov O."/>
            <person name="Lapidus A."/>
            <person name="Nolan M."/>
            <person name="Lucas S."/>
            <person name="Tice H."/>
            <person name="Del Rio T.G."/>
            <person name="Cheng J.F."/>
            <person name="Han C."/>
            <person name="Tapia R."/>
            <person name="Bruce D."/>
            <person name="Goodwin L.A."/>
            <person name="Pitluck S."/>
            <person name="Huntemann M."/>
            <person name="Liolios K."/>
            <person name="Pagani I."/>
            <person name="Ivanova N."/>
            <person name="Mikhailova N."/>
            <person name="Pati A."/>
            <person name="Chen A."/>
            <person name="Palaniappan K."/>
            <person name="Land M."/>
            <person name="Brambilla E.M."/>
            <person name="Rohde M."/>
            <person name="Spring S."/>
            <person name="Goker M."/>
            <person name="Detter J.C."/>
            <person name="Bristow J."/>
            <person name="Eisen J.A."/>
            <person name="Markowitz V."/>
            <person name="Hugenholtz P."/>
            <person name="Kyrpides N.C."/>
            <person name="Klenk H.P."/>
            <person name="Woyke T."/>
        </authorList>
    </citation>
    <scope>NUCLEOTIDE SEQUENCE [LARGE SCALE GENOMIC DNA]</scope>
    <source>
        <strain evidence="3">DSM 2844</strain>
    </source>
</reference>
<dbReference type="HOGENOM" id="CLU_100966_0_1_10"/>
<dbReference type="AlphaFoldDB" id="J0P4M5"/>
<keyword evidence="1" id="KW-0812">Transmembrane</keyword>
<evidence type="ECO:0000256" key="1">
    <source>
        <dbReference type="SAM" id="Phobius"/>
    </source>
</evidence>
<evidence type="ECO:0000313" key="3">
    <source>
        <dbReference type="Proteomes" id="UP000005113"/>
    </source>
</evidence>
<dbReference type="Proteomes" id="UP000005113">
    <property type="component" value="Unassembled WGS sequence"/>
</dbReference>
<dbReference type="Pfam" id="PF16316">
    <property type="entry name" value="DUF4956"/>
    <property type="match status" value="1"/>
</dbReference>
<protein>
    <recommendedName>
        <fullName evidence="4">DUF4956 domain-containing protein</fullName>
    </recommendedName>
</protein>